<dbReference type="AlphaFoldDB" id="A0A2K8KZ61"/>
<organism evidence="22 23">
    <name type="scientific">Mariprofundus aestuarium</name>
    <dbReference type="NCBI Taxonomy" id="1921086"/>
    <lineage>
        <taxon>Bacteria</taxon>
        <taxon>Pseudomonadati</taxon>
        <taxon>Pseudomonadota</taxon>
        <taxon>Candidatius Mariprofundia</taxon>
        <taxon>Mariprofundales</taxon>
        <taxon>Mariprofundaceae</taxon>
        <taxon>Mariprofundus</taxon>
    </lineage>
</organism>
<evidence type="ECO:0000256" key="2">
    <source>
        <dbReference type="ARBA" id="ARBA00011541"/>
    </source>
</evidence>
<accession>A0A2K8KZ61</accession>
<comment type="catalytic activity">
    <reaction evidence="15 17">
        <text>DNA(n) + a 2'-deoxyribonucleoside 5'-triphosphate = DNA(n+1) + diphosphate</text>
        <dbReference type="Rhea" id="RHEA:22508"/>
        <dbReference type="Rhea" id="RHEA-COMP:17339"/>
        <dbReference type="Rhea" id="RHEA-COMP:17340"/>
        <dbReference type="ChEBI" id="CHEBI:33019"/>
        <dbReference type="ChEBI" id="CHEBI:61560"/>
        <dbReference type="ChEBI" id="CHEBI:173112"/>
        <dbReference type="EC" id="2.7.7.7"/>
    </reaction>
</comment>
<dbReference type="FunFam" id="1.10.150.20:FF:000002">
    <property type="entry name" value="DNA polymerase I"/>
    <property type="match status" value="1"/>
</dbReference>
<comment type="subunit">
    <text evidence="2">Single-chain monomer with multiple functions.</text>
</comment>
<dbReference type="OrthoDB" id="5287280at2"/>
<dbReference type="KEGG" id="maes:Ga0123461_1669"/>
<evidence type="ECO:0000256" key="10">
    <source>
        <dbReference type="ARBA" id="ARBA00022801"/>
    </source>
</evidence>
<dbReference type="InterPro" id="IPR018320">
    <property type="entry name" value="DNA_polymerase_1"/>
</dbReference>
<evidence type="ECO:0000256" key="16">
    <source>
        <dbReference type="NCBIfam" id="TIGR00593"/>
    </source>
</evidence>
<dbReference type="InterPro" id="IPR012337">
    <property type="entry name" value="RNaseH-like_sf"/>
</dbReference>
<feature type="domain" description="3'-5' exonuclease" evidence="19">
    <location>
        <begin position="312"/>
        <end position="503"/>
    </location>
</feature>
<dbReference type="InterPro" id="IPR008918">
    <property type="entry name" value="HhH2"/>
</dbReference>
<keyword evidence="8" id="KW-0540">Nuclease</keyword>
<dbReference type="Proteomes" id="UP000231701">
    <property type="component" value="Chromosome"/>
</dbReference>
<dbReference type="InterPro" id="IPR002562">
    <property type="entry name" value="3'-5'_exonuclease_dom"/>
</dbReference>
<dbReference type="InterPro" id="IPR020045">
    <property type="entry name" value="DNA_polI_H3TH"/>
</dbReference>
<dbReference type="InterPro" id="IPR029060">
    <property type="entry name" value="PIN-like_dom_sf"/>
</dbReference>
<evidence type="ECO:0000256" key="7">
    <source>
        <dbReference type="ARBA" id="ARBA00022705"/>
    </source>
</evidence>
<evidence type="ECO:0000256" key="14">
    <source>
        <dbReference type="ARBA" id="ARBA00023204"/>
    </source>
</evidence>
<evidence type="ECO:0000256" key="3">
    <source>
        <dbReference type="ARBA" id="ARBA00012417"/>
    </source>
</evidence>
<dbReference type="CDD" id="cd09898">
    <property type="entry name" value="H3TH_53EXO"/>
    <property type="match status" value="1"/>
</dbReference>
<dbReference type="SMART" id="SM00474">
    <property type="entry name" value="35EXOc"/>
    <property type="match status" value="1"/>
</dbReference>
<name>A0A2K8KZ61_MARES</name>
<dbReference type="PANTHER" id="PTHR10133:SF27">
    <property type="entry name" value="DNA POLYMERASE NU"/>
    <property type="match status" value="1"/>
</dbReference>
<keyword evidence="11 17" id="KW-0269">Exonuclease</keyword>
<dbReference type="InterPro" id="IPR036397">
    <property type="entry name" value="RNaseH_sf"/>
</dbReference>
<reference evidence="22 23" key="1">
    <citation type="submission" date="2016-12" db="EMBL/GenBank/DDBJ databases">
        <title>Isolation and genomic insights into novel planktonic Zetaproteobacteria from stratified waters of the Chesapeake Bay.</title>
        <authorList>
            <person name="McAllister S.M."/>
            <person name="Kato S."/>
            <person name="Chan C.S."/>
            <person name="Chiu B.K."/>
            <person name="Field E.K."/>
        </authorList>
    </citation>
    <scope>NUCLEOTIDE SEQUENCE [LARGE SCALE GENOMIC DNA]</scope>
    <source>
        <strain evidence="22 23">CP-5</strain>
    </source>
</reference>
<dbReference type="CDD" id="cd06139">
    <property type="entry name" value="DNA_polA_I_Ecoli_like_exo"/>
    <property type="match status" value="1"/>
</dbReference>
<dbReference type="PRINTS" id="PR00868">
    <property type="entry name" value="DNAPOLI"/>
</dbReference>
<evidence type="ECO:0000256" key="8">
    <source>
        <dbReference type="ARBA" id="ARBA00022722"/>
    </source>
</evidence>
<feature type="region of interest" description="Disordered" evidence="18">
    <location>
        <begin position="285"/>
        <end position="312"/>
    </location>
</feature>
<dbReference type="Gene3D" id="3.30.70.370">
    <property type="match status" value="1"/>
</dbReference>
<evidence type="ECO:0000256" key="6">
    <source>
        <dbReference type="ARBA" id="ARBA00022695"/>
    </source>
</evidence>
<evidence type="ECO:0000256" key="11">
    <source>
        <dbReference type="ARBA" id="ARBA00022839"/>
    </source>
</evidence>
<dbReference type="GO" id="GO:0003677">
    <property type="term" value="F:DNA binding"/>
    <property type="evidence" value="ECO:0007669"/>
    <property type="project" value="UniProtKB-UniRule"/>
</dbReference>
<dbReference type="Pfam" id="PF00476">
    <property type="entry name" value="DNA_pol_A"/>
    <property type="match status" value="1"/>
</dbReference>
<dbReference type="Pfam" id="PF02739">
    <property type="entry name" value="5_3_exonuc_N"/>
    <property type="match status" value="1"/>
</dbReference>
<dbReference type="FunFam" id="3.40.50.1010:FF:000001">
    <property type="entry name" value="DNA polymerase I"/>
    <property type="match status" value="1"/>
</dbReference>
<feature type="compositionally biased region" description="Basic and acidic residues" evidence="18">
    <location>
        <begin position="299"/>
        <end position="312"/>
    </location>
</feature>
<feature type="compositionally biased region" description="Low complexity" evidence="18">
    <location>
        <begin position="287"/>
        <end position="298"/>
    </location>
</feature>
<dbReference type="InterPro" id="IPR043502">
    <property type="entry name" value="DNA/RNA_pol_sf"/>
</dbReference>
<gene>
    <name evidence="17" type="primary">polA</name>
    <name evidence="22" type="ORF">Ga0123461_1669</name>
</gene>
<dbReference type="PROSITE" id="PS00447">
    <property type="entry name" value="DNA_POLYMERASE_A"/>
    <property type="match status" value="1"/>
</dbReference>
<feature type="domain" description="5'-3' exonuclease" evidence="20">
    <location>
        <begin position="1"/>
        <end position="258"/>
    </location>
</feature>
<evidence type="ECO:0000256" key="13">
    <source>
        <dbReference type="ARBA" id="ARBA00023125"/>
    </source>
</evidence>
<keyword evidence="12 17" id="KW-0239">DNA-directed DNA polymerase</keyword>
<keyword evidence="7 17" id="KW-0235">DNA replication</keyword>
<evidence type="ECO:0000256" key="4">
    <source>
        <dbReference type="ARBA" id="ARBA00020311"/>
    </source>
</evidence>
<keyword evidence="23" id="KW-1185">Reference proteome</keyword>
<comment type="similarity">
    <text evidence="1 17">Belongs to the DNA polymerase type-A family.</text>
</comment>
<dbReference type="EC" id="2.7.7.7" evidence="3 16"/>
<dbReference type="Gene3D" id="3.40.50.1010">
    <property type="entry name" value="5'-nuclease"/>
    <property type="match status" value="1"/>
</dbReference>
<keyword evidence="13 17" id="KW-0238">DNA-binding</keyword>
<dbReference type="FunFam" id="1.10.150.20:FF:000003">
    <property type="entry name" value="DNA polymerase I"/>
    <property type="match status" value="1"/>
</dbReference>
<dbReference type="SUPFAM" id="SSF47807">
    <property type="entry name" value="5' to 3' exonuclease, C-terminal subdomain"/>
    <property type="match status" value="1"/>
</dbReference>
<keyword evidence="5 17" id="KW-0808">Transferase</keyword>
<evidence type="ECO:0000259" key="21">
    <source>
        <dbReference type="SMART" id="SM00482"/>
    </source>
</evidence>
<dbReference type="InterPro" id="IPR020046">
    <property type="entry name" value="5-3_exonucl_a-hlix_arch_N"/>
</dbReference>
<dbReference type="EMBL" id="CP018799">
    <property type="protein sequence ID" value="ATX80082.1"/>
    <property type="molecule type" value="Genomic_DNA"/>
</dbReference>
<evidence type="ECO:0000256" key="12">
    <source>
        <dbReference type="ARBA" id="ARBA00022932"/>
    </source>
</evidence>
<dbReference type="SMART" id="SM00279">
    <property type="entry name" value="HhH2"/>
    <property type="match status" value="1"/>
</dbReference>
<proteinExistence type="inferred from homology"/>
<evidence type="ECO:0000256" key="15">
    <source>
        <dbReference type="ARBA" id="ARBA00049244"/>
    </source>
</evidence>
<evidence type="ECO:0000256" key="5">
    <source>
        <dbReference type="ARBA" id="ARBA00022679"/>
    </source>
</evidence>
<evidence type="ECO:0000259" key="20">
    <source>
        <dbReference type="SMART" id="SM00475"/>
    </source>
</evidence>
<dbReference type="RefSeq" id="WP_100277896.1">
    <property type="nucleotide sequence ID" value="NZ_CP018799.1"/>
</dbReference>
<evidence type="ECO:0000313" key="22">
    <source>
        <dbReference type="EMBL" id="ATX80082.1"/>
    </source>
</evidence>
<evidence type="ECO:0000256" key="17">
    <source>
        <dbReference type="RuleBase" id="RU004460"/>
    </source>
</evidence>
<evidence type="ECO:0000256" key="9">
    <source>
        <dbReference type="ARBA" id="ARBA00022763"/>
    </source>
</evidence>
<keyword evidence="14 17" id="KW-0234">DNA repair</keyword>
<evidence type="ECO:0000256" key="18">
    <source>
        <dbReference type="SAM" id="MobiDB-lite"/>
    </source>
</evidence>
<dbReference type="GO" id="GO:0006261">
    <property type="term" value="P:DNA-templated DNA replication"/>
    <property type="evidence" value="ECO:0007669"/>
    <property type="project" value="UniProtKB-UniRule"/>
</dbReference>
<sequence>MPHLVLIDGPNYVFRAFHAVRHNLTNSKGEPTNAVFGYVQMLRSILKDLGPTHVAVAFDPKGGTFRNEMYKEYKAHRPPMPEELASQWPWVHDVTDAFKLNRICIQNYEADDVIATLAKQAETRGWDVTIVSTDKDLMQLVSDKVWMLDTMKRVEYGADEVKEKWGVGPDRIQDLLALAGDSADNIPGIPGIGPKTAVQLLEAYGDLEGVLTHAPEIKQNKRRENLIEFAEDARLSYRLVALDYETPVGVELDDLEVDGPDRERLNELFTRLEFRRLIAEFSDDEQAPAATAPQAAAVEEARPEVDNSPREDRLVNDEASLTALLEALNSAKLIAMDTETTSLATHDAELVGLSFAVRAGEAWYLPVGHRAADLLEPAPVQLSLDLALKTLRPILEDASKAKCGHNLKYDAQVLRRAGIELAGIKADSMLLAYCLYPAKYPPKMDSVAEDYLGHTCISYADVVGKGAKQVCFDQVPLATAIPYACEDAEIAFRLTGLLRERLEKESRLNRHDEIELPLSFALADMEWRGTRIDAVKLAELSTRFGDRINELQTEIHAAAGEEFNIQSPKQLGELLFDKLGIAGGKKTKSGQWATGQEVLEGLADEHEVPRLILEVRQLSKLKSTYSDALPKLIHRDTGRVHTSFNQAITTTGRLSSSDPNLQNIPIRSSEGREIRKAFIAEAGNVLIAADYSQIELRLMAHYSEDVALCQAFENGEDIHAATAAAVNGVDLDEVTGEMRRRAKVINFGILYGMSAFGLAKQLGISRSESQAFIETYFERYPTVRAFMDNTLERARELGYVETLLGHRVYVPEITSKNGMRRAYAERTAINAPLQGSAADIIKVAMIHLHRRLHEELPQATITLQVHDELIVEAPAAQAEKAAIIMKETMESAVQLHVPLIVDIGMGSNWFDAHQL</sequence>
<dbReference type="Pfam" id="PF01367">
    <property type="entry name" value="5_3_exonuc"/>
    <property type="match status" value="1"/>
</dbReference>
<dbReference type="FunFam" id="1.20.1060.10:FF:000001">
    <property type="entry name" value="DNA polymerase I"/>
    <property type="match status" value="1"/>
</dbReference>
<evidence type="ECO:0000313" key="23">
    <source>
        <dbReference type="Proteomes" id="UP000231701"/>
    </source>
</evidence>
<dbReference type="Gene3D" id="3.30.420.10">
    <property type="entry name" value="Ribonuclease H-like superfamily/Ribonuclease H"/>
    <property type="match status" value="1"/>
</dbReference>
<dbReference type="CDD" id="cd08637">
    <property type="entry name" value="DNA_pol_A_pol_I_C"/>
    <property type="match status" value="1"/>
</dbReference>
<dbReference type="SMART" id="SM00475">
    <property type="entry name" value="53EXOc"/>
    <property type="match status" value="1"/>
</dbReference>
<protein>
    <recommendedName>
        <fullName evidence="4 16">DNA polymerase I</fullName>
        <ecNumber evidence="3 16">2.7.7.7</ecNumber>
    </recommendedName>
</protein>
<keyword evidence="6 17" id="KW-0548">Nucleotidyltransferase</keyword>
<dbReference type="InterPro" id="IPR001098">
    <property type="entry name" value="DNA-dir_DNA_pol_A_palm_dom"/>
</dbReference>
<dbReference type="InterPro" id="IPR019760">
    <property type="entry name" value="DNA-dir_DNA_pol_A_CS"/>
</dbReference>
<dbReference type="Gene3D" id="1.10.150.20">
    <property type="entry name" value="5' to 3' exonuclease, C-terminal subdomain"/>
    <property type="match status" value="2"/>
</dbReference>
<comment type="function">
    <text evidence="17">In addition to polymerase activity, this DNA polymerase exhibits 3'-5' and 5'-3' exonuclease activity.</text>
</comment>
<dbReference type="Gene3D" id="1.20.1060.10">
    <property type="entry name" value="Taq DNA Polymerase, Chain T, domain 4"/>
    <property type="match status" value="1"/>
</dbReference>
<dbReference type="SUPFAM" id="SSF56672">
    <property type="entry name" value="DNA/RNA polymerases"/>
    <property type="match status" value="1"/>
</dbReference>
<dbReference type="SUPFAM" id="SSF88723">
    <property type="entry name" value="PIN domain-like"/>
    <property type="match status" value="1"/>
</dbReference>
<dbReference type="PANTHER" id="PTHR10133">
    <property type="entry name" value="DNA POLYMERASE I"/>
    <property type="match status" value="1"/>
</dbReference>
<dbReference type="InterPro" id="IPR002421">
    <property type="entry name" value="5-3_exonuclease"/>
</dbReference>
<dbReference type="GO" id="GO:0008408">
    <property type="term" value="F:3'-5' exonuclease activity"/>
    <property type="evidence" value="ECO:0007669"/>
    <property type="project" value="UniProtKB-UniRule"/>
</dbReference>
<dbReference type="CDD" id="cd09859">
    <property type="entry name" value="PIN_53EXO"/>
    <property type="match status" value="1"/>
</dbReference>
<dbReference type="SUPFAM" id="SSF53098">
    <property type="entry name" value="Ribonuclease H-like"/>
    <property type="match status" value="1"/>
</dbReference>
<dbReference type="Pfam" id="PF01612">
    <property type="entry name" value="DNA_pol_A_exo1"/>
    <property type="match status" value="1"/>
</dbReference>
<dbReference type="NCBIfam" id="TIGR00593">
    <property type="entry name" value="pola"/>
    <property type="match status" value="1"/>
</dbReference>
<feature type="domain" description="DNA-directed DNA polymerase family A palm" evidence="21">
    <location>
        <begin position="671"/>
        <end position="877"/>
    </location>
</feature>
<keyword evidence="10 17" id="KW-0378">Hydrolase</keyword>
<evidence type="ECO:0000259" key="19">
    <source>
        <dbReference type="SMART" id="SM00474"/>
    </source>
</evidence>
<dbReference type="NCBIfam" id="NF004397">
    <property type="entry name" value="PRK05755.1"/>
    <property type="match status" value="1"/>
</dbReference>
<dbReference type="InterPro" id="IPR002298">
    <property type="entry name" value="DNA_polymerase_A"/>
</dbReference>
<evidence type="ECO:0000256" key="1">
    <source>
        <dbReference type="ARBA" id="ARBA00007705"/>
    </source>
</evidence>
<dbReference type="GO" id="GO:0006302">
    <property type="term" value="P:double-strand break repair"/>
    <property type="evidence" value="ECO:0007669"/>
    <property type="project" value="TreeGrafter"/>
</dbReference>
<dbReference type="GO" id="GO:0008409">
    <property type="term" value="F:5'-3' exonuclease activity"/>
    <property type="evidence" value="ECO:0007669"/>
    <property type="project" value="UniProtKB-UniRule"/>
</dbReference>
<dbReference type="SMART" id="SM00482">
    <property type="entry name" value="POLAc"/>
    <property type="match status" value="1"/>
</dbReference>
<dbReference type="InterPro" id="IPR036279">
    <property type="entry name" value="5-3_exonuclease_C_sf"/>
</dbReference>
<keyword evidence="9 17" id="KW-0227">DNA damage</keyword>
<dbReference type="GO" id="GO:0003887">
    <property type="term" value="F:DNA-directed DNA polymerase activity"/>
    <property type="evidence" value="ECO:0007669"/>
    <property type="project" value="UniProtKB-UniRule"/>
</dbReference>